<dbReference type="InterPro" id="IPR023578">
    <property type="entry name" value="Ras_GEF_dom_sf"/>
</dbReference>
<name>A0A0C9TKR9_PAXIN</name>
<evidence type="ECO:0000313" key="4">
    <source>
        <dbReference type="Proteomes" id="UP000053647"/>
    </source>
</evidence>
<dbReference type="OrthoDB" id="79452at2759"/>
<dbReference type="Proteomes" id="UP000053647">
    <property type="component" value="Unassembled WGS sequence"/>
</dbReference>
<feature type="domain" description="N-terminal Ras-GEF" evidence="2">
    <location>
        <begin position="169"/>
        <end position="328"/>
    </location>
</feature>
<protein>
    <recommendedName>
        <fullName evidence="2">N-terminal Ras-GEF domain-containing protein</fullName>
    </recommendedName>
</protein>
<reference evidence="3 4" key="1">
    <citation type="submission" date="2014-06" db="EMBL/GenBank/DDBJ databases">
        <authorList>
            <consortium name="DOE Joint Genome Institute"/>
            <person name="Kuo A."/>
            <person name="Kohler A."/>
            <person name="Nagy L.G."/>
            <person name="Floudas D."/>
            <person name="Copeland A."/>
            <person name="Barry K.W."/>
            <person name="Cichocki N."/>
            <person name="Veneault-Fourrey C."/>
            <person name="LaButti K."/>
            <person name="Lindquist E.A."/>
            <person name="Lipzen A."/>
            <person name="Lundell T."/>
            <person name="Morin E."/>
            <person name="Murat C."/>
            <person name="Sun H."/>
            <person name="Tunlid A."/>
            <person name="Henrissat B."/>
            <person name="Grigoriev I.V."/>
            <person name="Hibbett D.S."/>
            <person name="Martin F."/>
            <person name="Nordberg H.P."/>
            <person name="Cantor M.N."/>
            <person name="Hua S.X."/>
        </authorList>
    </citation>
    <scope>NUCLEOTIDE SEQUENCE [LARGE SCALE GENOMIC DNA]</scope>
    <source>
        <strain evidence="3 4">ATCC 200175</strain>
    </source>
</reference>
<dbReference type="HOGENOM" id="CLU_614078_0_0_1"/>
<dbReference type="SUPFAM" id="SSF48366">
    <property type="entry name" value="Ras GEF"/>
    <property type="match status" value="1"/>
</dbReference>
<dbReference type="AlphaFoldDB" id="A0A0C9TKR9"/>
<dbReference type="EMBL" id="KN819383">
    <property type="protein sequence ID" value="KIJ11263.1"/>
    <property type="molecule type" value="Genomic_DNA"/>
</dbReference>
<sequence>MGSSAAFKGQRFVRRSQDETRSLFQDTSRGEFIITRHCKVGVVLGGLLSMQEQQDTLALKFQHPCLSLAAEPSREGLFEPFFWSHTILTPHTHCNPLVPLLFIEPLPTVTPADQGRRAASRRTSGQGSELGFACTVSSTEFSDRRFGKCKTDDTHAIRPSETWFFSGTRAVLVQAGTLDRLVNVLIHGLQGVSVAVADDNGETSLRDGNTRDLVVDHSEFARVWWNIFRSFVTPVVFFELLRKRFVGSRPASHPSTSGPIHVIRYRSEILGAVKEWITTGGSAQDCLDDSQRYETVRDFLETPLGRSMPDFPPSDDDTELYQTWDGLEATRKDTSSTFISFRNQSPDIDIVSAEDLVDNLNAMGFAALNNVSEEDLFVTASVVVYTPDAHFPRHLCDLILDTPTLVSKRGCSREDVDRKDFERLNNIEKKASGLRFDHRSIKDEAQ</sequence>
<organism evidence="3 4">
    <name type="scientific">Paxillus involutus ATCC 200175</name>
    <dbReference type="NCBI Taxonomy" id="664439"/>
    <lineage>
        <taxon>Eukaryota</taxon>
        <taxon>Fungi</taxon>
        <taxon>Dikarya</taxon>
        <taxon>Basidiomycota</taxon>
        <taxon>Agaricomycotina</taxon>
        <taxon>Agaricomycetes</taxon>
        <taxon>Agaricomycetidae</taxon>
        <taxon>Boletales</taxon>
        <taxon>Paxilineae</taxon>
        <taxon>Paxillaceae</taxon>
        <taxon>Paxillus</taxon>
    </lineage>
</organism>
<dbReference type="Gene3D" id="1.20.870.10">
    <property type="entry name" value="Son of sevenless (SoS) protein Chain: S domain 1"/>
    <property type="match status" value="1"/>
</dbReference>
<evidence type="ECO:0000313" key="3">
    <source>
        <dbReference type="EMBL" id="KIJ11263.1"/>
    </source>
</evidence>
<evidence type="ECO:0000259" key="2">
    <source>
        <dbReference type="PROSITE" id="PS50212"/>
    </source>
</evidence>
<reference evidence="4" key="2">
    <citation type="submission" date="2015-01" db="EMBL/GenBank/DDBJ databases">
        <title>Evolutionary Origins and Diversification of the Mycorrhizal Mutualists.</title>
        <authorList>
            <consortium name="DOE Joint Genome Institute"/>
            <consortium name="Mycorrhizal Genomics Consortium"/>
            <person name="Kohler A."/>
            <person name="Kuo A."/>
            <person name="Nagy L.G."/>
            <person name="Floudas D."/>
            <person name="Copeland A."/>
            <person name="Barry K.W."/>
            <person name="Cichocki N."/>
            <person name="Veneault-Fourrey C."/>
            <person name="LaButti K."/>
            <person name="Lindquist E.A."/>
            <person name="Lipzen A."/>
            <person name="Lundell T."/>
            <person name="Morin E."/>
            <person name="Murat C."/>
            <person name="Riley R."/>
            <person name="Ohm R."/>
            <person name="Sun H."/>
            <person name="Tunlid A."/>
            <person name="Henrissat B."/>
            <person name="Grigoriev I.V."/>
            <person name="Hibbett D.S."/>
            <person name="Martin F."/>
        </authorList>
    </citation>
    <scope>NUCLEOTIDE SEQUENCE [LARGE SCALE GENOMIC DNA]</scope>
    <source>
        <strain evidence="4">ATCC 200175</strain>
    </source>
</reference>
<keyword evidence="4" id="KW-1185">Reference proteome</keyword>
<proteinExistence type="predicted"/>
<dbReference type="InterPro" id="IPR000651">
    <property type="entry name" value="Ras-like_Gua-exchang_fac_N"/>
</dbReference>
<dbReference type="GO" id="GO:0005085">
    <property type="term" value="F:guanyl-nucleotide exchange factor activity"/>
    <property type="evidence" value="ECO:0007669"/>
    <property type="project" value="UniProtKB-KW"/>
</dbReference>
<evidence type="ECO:0000256" key="1">
    <source>
        <dbReference type="PROSITE-ProRule" id="PRU00135"/>
    </source>
</evidence>
<keyword evidence="1" id="KW-0344">Guanine-nucleotide releasing factor</keyword>
<gene>
    <name evidence="3" type="ORF">PAXINDRAFT_15806</name>
</gene>
<dbReference type="PROSITE" id="PS50212">
    <property type="entry name" value="RASGEF_NTER"/>
    <property type="match status" value="1"/>
</dbReference>
<accession>A0A0C9TKR9</accession>